<dbReference type="FunFam" id="1.10.510.10:FF:001710">
    <property type="entry name" value="Os07g0555700 protein"/>
    <property type="match status" value="1"/>
</dbReference>
<proteinExistence type="predicted"/>
<reference evidence="7" key="1">
    <citation type="journal article" date="2023" name="Science">
        <title>Elucidation of the pathway for biosynthesis of saponin adjuvants from the soapbark tree.</title>
        <authorList>
            <person name="Reed J."/>
            <person name="Orme A."/>
            <person name="El-Demerdash A."/>
            <person name="Owen C."/>
            <person name="Martin L.B.B."/>
            <person name="Misra R.C."/>
            <person name="Kikuchi S."/>
            <person name="Rejzek M."/>
            <person name="Martin A.C."/>
            <person name="Harkess A."/>
            <person name="Leebens-Mack J."/>
            <person name="Louveau T."/>
            <person name="Stephenson M.J."/>
            <person name="Osbourn A."/>
        </authorList>
    </citation>
    <scope>NUCLEOTIDE SEQUENCE</scope>
    <source>
        <strain evidence="7">S10</strain>
    </source>
</reference>
<dbReference type="GO" id="GO:0042742">
    <property type="term" value="P:defense response to bacterium"/>
    <property type="evidence" value="ECO:0007669"/>
    <property type="project" value="TreeGrafter"/>
</dbReference>
<feature type="domain" description="Protein kinase" evidence="6">
    <location>
        <begin position="1"/>
        <end position="178"/>
    </location>
</feature>
<dbReference type="InterPro" id="IPR000719">
    <property type="entry name" value="Prot_kinase_dom"/>
</dbReference>
<dbReference type="InterPro" id="IPR011009">
    <property type="entry name" value="Kinase-like_dom_sf"/>
</dbReference>
<keyword evidence="3" id="KW-0547">Nucleotide-binding</keyword>
<keyword evidence="8" id="KW-1185">Reference proteome</keyword>
<protein>
    <submittedName>
        <fullName evidence="7">Cysteine-rich receptor-kinase-like protein</fullName>
    </submittedName>
</protein>
<dbReference type="GO" id="GO:0004674">
    <property type="term" value="F:protein serine/threonine kinase activity"/>
    <property type="evidence" value="ECO:0007669"/>
    <property type="project" value="UniProtKB-KW"/>
</dbReference>
<dbReference type="InterPro" id="IPR001245">
    <property type="entry name" value="Ser-Thr/Tyr_kinase_cat_dom"/>
</dbReference>
<dbReference type="SUPFAM" id="SSF56112">
    <property type="entry name" value="Protein kinase-like (PK-like)"/>
    <property type="match status" value="1"/>
</dbReference>
<dbReference type="GO" id="GO:0005524">
    <property type="term" value="F:ATP binding"/>
    <property type="evidence" value="ECO:0007669"/>
    <property type="project" value="UniProtKB-KW"/>
</dbReference>
<dbReference type="AlphaFoldDB" id="A0AAD7M0D1"/>
<keyword evidence="1" id="KW-0723">Serine/threonine-protein kinase</keyword>
<dbReference type="Proteomes" id="UP001163823">
    <property type="component" value="Chromosome 5"/>
</dbReference>
<dbReference type="Gene3D" id="1.10.510.10">
    <property type="entry name" value="Transferase(Phosphotransferase) domain 1"/>
    <property type="match status" value="1"/>
</dbReference>
<accession>A0AAD7M0D1</accession>
<sequence length="231" mass="26161">MLRYSSQSFNNIVPSVSIRSSQDIANSDRSRFNQVPSTIFDTLATEASNSQSDKKFTTASERFSNLQTFGYMAPEYAMHGHYSVKSDVFSFGVLVMEIISGKRNTSFYQSHRGDDLLSYTWKHWRDHAPLELLDPTLRNSYSRNEVIRCIHISLLCVQENPADRPTMATIALMLNSYSVTLPLPQQPASFLRGRTVTGPETLRKELDSNQSTGASFPWSVNEVTNTEVYPR</sequence>
<evidence type="ECO:0000256" key="2">
    <source>
        <dbReference type="ARBA" id="ARBA00022679"/>
    </source>
</evidence>
<organism evidence="7 8">
    <name type="scientific">Quillaja saponaria</name>
    <name type="common">Soap bark tree</name>
    <dbReference type="NCBI Taxonomy" id="32244"/>
    <lineage>
        <taxon>Eukaryota</taxon>
        <taxon>Viridiplantae</taxon>
        <taxon>Streptophyta</taxon>
        <taxon>Embryophyta</taxon>
        <taxon>Tracheophyta</taxon>
        <taxon>Spermatophyta</taxon>
        <taxon>Magnoliopsida</taxon>
        <taxon>eudicotyledons</taxon>
        <taxon>Gunneridae</taxon>
        <taxon>Pentapetalae</taxon>
        <taxon>rosids</taxon>
        <taxon>fabids</taxon>
        <taxon>Fabales</taxon>
        <taxon>Quillajaceae</taxon>
        <taxon>Quillaja</taxon>
    </lineage>
</organism>
<evidence type="ECO:0000256" key="3">
    <source>
        <dbReference type="ARBA" id="ARBA00022741"/>
    </source>
</evidence>
<evidence type="ECO:0000259" key="6">
    <source>
        <dbReference type="PROSITE" id="PS50011"/>
    </source>
</evidence>
<name>A0AAD7M0D1_QUISA</name>
<dbReference type="KEGG" id="qsa:O6P43_011866"/>
<gene>
    <name evidence="7" type="ORF">O6P43_011866</name>
</gene>
<dbReference type="PROSITE" id="PS50011">
    <property type="entry name" value="PROTEIN_KINASE_DOM"/>
    <property type="match status" value="1"/>
</dbReference>
<evidence type="ECO:0000313" key="7">
    <source>
        <dbReference type="EMBL" id="KAJ7967628.1"/>
    </source>
</evidence>
<keyword evidence="5" id="KW-0067">ATP-binding</keyword>
<dbReference type="Pfam" id="PF07714">
    <property type="entry name" value="PK_Tyr_Ser-Thr"/>
    <property type="match status" value="1"/>
</dbReference>
<evidence type="ECO:0000256" key="5">
    <source>
        <dbReference type="ARBA" id="ARBA00022840"/>
    </source>
</evidence>
<keyword evidence="7" id="KW-0675">Receptor</keyword>
<evidence type="ECO:0000313" key="8">
    <source>
        <dbReference type="Proteomes" id="UP001163823"/>
    </source>
</evidence>
<evidence type="ECO:0000256" key="4">
    <source>
        <dbReference type="ARBA" id="ARBA00022777"/>
    </source>
</evidence>
<dbReference type="PANTHER" id="PTHR27002">
    <property type="entry name" value="RECEPTOR-LIKE SERINE/THREONINE-PROTEIN KINASE SD1-8"/>
    <property type="match status" value="1"/>
</dbReference>
<keyword evidence="2" id="KW-0808">Transferase</keyword>
<keyword evidence="4" id="KW-0418">Kinase</keyword>
<dbReference type="GO" id="GO:0005886">
    <property type="term" value="C:plasma membrane"/>
    <property type="evidence" value="ECO:0007669"/>
    <property type="project" value="TreeGrafter"/>
</dbReference>
<comment type="caution">
    <text evidence="7">The sequence shown here is derived from an EMBL/GenBank/DDBJ whole genome shotgun (WGS) entry which is preliminary data.</text>
</comment>
<dbReference type="PANTHER" id="PTHR27002:SF729">
    <property type="entry name" value="CYSTEINE-RICH RECEPTOR-KINASE-LIKE PROTEIN"/>
    <property type="match status" value="1"/>
</dbReference>
<dbReference type="EMBL" id="JARAOO010000005">
    <property type="protein sequence ID" value="KAJ7967628.1"/>
    <property type="molecule type" value="Genomic_DNA"/>
</dbReference>
<evidence type="ECO:0000256" key="1">
    <source>
        <dbReference type="ARBA" id="ARBA00022527"/>
    </source>
</evidence>